<protein>
    <submittedName>
        <fullName evidence="5">Uncharacterized protein</fullName>
    </submittedName>
</protein>
<comment type="similarity">
    <text evidence="2">Belongs to the FAD-binding monooxygenase family.</text>
</comment>
<dbReference type="EMBL" id="QYUK01000011">
    <property type="protein sequence ID" value="RJF89316.1"/>
    <property type="molecule type" value="Genomic_DNA"/>
</dbReference>
<evidence type="ECO:0000313" key="6">
    <source>
        <dbReference type="Proteomes" id="UP000284605"/>
    </source>
</evidence>
<keyword evidence="3" id="KW-0560">Oxidoreductase</keyword>
<evidence type="ECO:0000256" key="2">
    <source>
        <dbReference type="ARBA" id="ARBA00010139"/>
    </source>
</evidence>
<evidence type="ECO:0000256" key="4">
    <source>
        <dbReference type="SAM" id="MobiDB-lite"/>
    </source>
</evidence>
<evidence type="ECO:0000256" key="1">
    <source>
        <dbReference type="ARBA" id="ARBA00001974"/>
    </source>
</evidence>
<dbReference type="Pfam" id="PF13450">
    <property type="entry name" value="NAD_binding_8"/>
    <property type="match status" value="1"/>
</dbReference>
<dbReference type="RefSeq" id="WP_119780958.1">
    <property type="nucleotide sequence ID" value="NZ_QYUK01000011.1"/>
</dbReference>
<gene>
    <name evidence="5" type="ORF">D3874_22005</name>
</gene>
<keyword evidence="3" id="KW-0503">Monooxygenase</keyword>
<organism evidence="5 6">
    <name type="scientific">Oleomonas cavernae</name>
    <dbReference type="NCBI Taxonomy" id="2320859"/>
    <lineage>
        <taxon>Bacteria</taxon>
        <taxon>Pseudomonadati</taxon>
        <taxon>Pseudomonadota</taxon>
        <taxon>Alphaproteobacteria</taxon>
        <taxon>Acetobacterales</taxon>
        <taxon>Acetobacteraceae</taxon>
        <taxon>Oleomonas</taxon>
    </lineage>
</organism>
<evidence type="ECO:0000313" key="5">
    <source>
        <dbReference type="EMBL" id="RJF89316.1"/>
    </source>
</evidence>
<accession>A0A418WGZ7</accession>
<sequence length="71" mass="7242">MSCEHFDVLVVGAGLSGVGTADRLQTECPNKSHKILDGRPSLGGTGTSSTGSARPMQGEKNEGECNGIPTP</sequence>
<feature type="region of interest" description="Disordered" evidence="4">
    <location>
        <begin position="29"/>
        <end position="71"/>
    </location>
</feature>
<dbReference type="Gene3D" id="3.50.50.60">
    <property type="entry name" value="FAD/NAD(P)-binding domain"/>
    <property type="match status" value="1"/>
</dbReference>
<dbReference type="InterPro" id="IPR036188">
    <property type="entry name" value="FAD/NAD-bd_sf"/>
</dbReference>
<name>A0A418WGZ7_9PROT</name>
<dbReference type="PANTHER" id="PTHR43872">
    <property type="entry name" value="MONOOXYGENASE, PUTATIVE (AFU_ORTHOLOGUE AFUA_8G02570)-RELATED"/>
    <property type="match status" value="1"/>
</dbReference>
<reference evidence="5 6" key="1">
    <citation type="submission" date="2018-09" db="EMBL/GenBank/DDBJ databases">
        <authorList>
            <person name="Zhu H."/>
        </authorList>
    </citation>
    <scope>NUCLEOTIDE SEQUENCE [LARGE SCALE GENOMIC DNA]</scope>
    <source>
        <strain evidence="5 6">K1W22B-8</strain>
    </source>
</reference>
<dbReference type="PANTHER" id="PTHR43872:SF1">
    <property type="entry name" value="MONOOXYGENASE, PUTATIVE (AFU_ORTHOLOGUE AFUA_8G02570)-RELATED"/>
    <property type="match status" value="1"/>
</dbReference>
<keyword evidence="6" id="KW-1185">Reference proteome</keyword>
<dbReference type="Proteomes" id="UP000284605">
    <property type="component" value="Unassembled WGS sequence"/>
</dbReference>
<comment type="cofactor">
    <cofactor evidence="1">
        <name>FAD</name>
        <dbReference type="ChEBI" id="CHEBI:57692"/>
    </cofactor>
</comment>
<dbReference type="InterPro" id="IPR051820">
    <property type="entry name" value="FAD-binding_MO"/>
</dbReference>
<dbReference type="SUPFAM" id="SSF51905">
    <property type="entry name" value="FAD/NAD(P)-binding domain"/>
    <property type="match status" value="1"/>
</dbReference>
<evidence type="ECO:0000256" key="3">
    <source>
        <dbReference type="ARBA" id="ARBA00023033"/>
    </source>
</evidence>
<comment type="caution">
    <text evidence="5">The sequence shown here is derived from an EMBL/GenBank/DDBJ whole genome shotgun (WGS) entry which is preliminary data.</text>
</comment>
<dbReference type="GO" id="GO:0004497">
    <property type="term" value="F:monooxygenase activity"/>
    <property type="evidence" value="ECO:0007669"/>
    <property type="project" value="UniProtKB-KW"/>
</dbReference>
<proteinExistence type="inferred from homology"/>
<dbReference type="AlphaFoldDB" id="A0A418WGZ7"/>